<dbReference type="NCBIfam" id="TIGR00229">
    <property type="entry name" value="sensory_box"/>
    <property type="match status" value="1"/>
</dbReference>
<dbReference type="InterPro" id="IPR003661">
    <property type="entry name" value="HisK_dim/P_dom"/>
</dbReference>
<evidence type="ECO:0000259" key="11">
    <source>
        <dbReference type="PROSITE" id="PS50112"/>
    </source>
</evidence>
<evidence type="ECO:0000256" key="2">
    <source>
        <dbReference type="ARBA" id="ARBA00012438"/>
    </source>
</evidence>
<comment type="catalytic activity">
    <reaction evidence="1">
        <text>ATP + protein L-histidine = ADP + protein N-phospho-L-histidine.</text>
        <dbReference type="EC" id="2.7.13.3"/>
    </reaction>
</comment>
<dbReference type="RefSeq" id="WP_168986528.1">
    <property type="nucleotide sequence ID" value="NZ_CAWPHM010000297.1"/>
</dbReference>
<dbReference type="InterPro" id="IPR003594">
    <property type="entry name" value="HATPase_dom"/>
</dbReference>
<evidence type="ECO:0000256" key="6">
    <source>
        <dbReference type="ARBA" id="ARBA00022777"/>
    </source>
</evidence>
<evidence type="ECO:0000313" key="13">
    <source>
        <dbReference type="EMBL" id="NMG01734.1"/>
    </source>
</evidence>
<evidence type="ECO:0000256" key="5">
    <source>
        <dbReference type="ARBA" id="ARBA00022741"/>
    </source>
</evidence>
<keyword evidence="6" id="KW-0418">Kinase</keyword>
<proteinExistence type="predicted"/>
<dbReference type="PANTHER" id="PTHR43065:SF10">
    <property type="entry name" value="PEROXIDE STRESS-ACTIVATED HISTIDINE KINASE MAK3"/>
    <property type="match status" value="1"/>
</dbReference>
<dbReference type="SMART" id="SM00387">
    <property type="entry name" value="HATPase_c"/>
    <property type="match status" value="1"/>
</dbReference>
<dbReference type="InterPro" id="IPR005467">
    <property type="entry name" value="His_kinase_dom"/>
</dbReference>
<dbReference type="Pfam" id="PF00989">
    <property type="entry name" value="PAS"/>
    <property type="match status" value="1"/>
</dbReference>
<dbReference type="SMART" id="SM00086">
    <property type="entry name" value="PAC"/>
    <property type="match status" value="1"/>
</dbReference>
<evidence type="ECO:0000259" key="10">
    <source>
        <dbReference type="PROSITE" id="PS50109"/>
    </source>
</evidence>
<accession>A0A972J7E5</accession>
<dbReference type="InterPro" id="IPR001610">
    <property type="entry name" value="PAC"/>
</dbReference>
<keyword evidence="4" id="KW-0808">Transferase</keyword>
<organism evidence="13 14">
    <name type="scientific">Azoarcus taiwanensis</name>
    <dbReference type="NCBI Taxonomy" id="666964"/>
    <lineage>
        <taxon>Bacteria</taxon>
        <taxon>Pseudomonadati</taxon>
        <taxon>Pseudomonadota</taxon>
        <taxon>Betaproteobacteria</taxon>
        <taxon>Rhodocyclales</taxon>
        <taxon>Zoogloeaceae</taxon>
        <taxon>Azoarcus</taxon>
    </lineage>
</organism>
<dbReference type="InterPro" id="IPR036890">
    <property type="entry name" value="HATPase_C_sf"/>
</dbReference>
<dbReference type="PRINTS" id="PR00344">
    <property type="entry name" value="BCTRLSENSOR"/>
</dbReference>
<dbReference type="InterPro" id="IPR035965">
    <property type="entry name" value="PAS-like_dom_sf"/>
</dbReference>
<evidence type="ECO:0000256" key="3">
    <source>
        <dbReference type="ARBA" id="ARBA00022553"/>
    </source>
</evidence>
<dbReference type="GO" id="GO:0000155">
    <property type="term" value="F:phosphorelay sensor kinase activity"/>
    <property type="evidence" value="ECO:0007669"/>
    <property type="project" value="InterPro"/>
</dbReference>
<dbReference type="SUPFAM" id="SSF55874">
    <property type="entry name" value="ATPase domain of HSP90 chaperone/DNA topoisomerase II/histidine kinase"/>
    <property type="match status" value="1"/>
</dbReference>
<dbReference type="InterPro" id="IPR036097">
    <property type="entry name" value="HisK_dim/P_sf"/>
</dbReference>
<evidence type="ECO:0000256" key="8">
    <source>
        <dbReference type="ARBA" id="ARBA00023012"/>
    </source>
</evidence>
<dbReference type="CDD" id="cd00082">
    <property type="entry name" value="HisKA"/>
    <property type="match status" value="1"/>
</dbReference>
<dbReference type="GO" id="GO:0005524">
    <property type="term" value="F:ATP binding"/>
    <property type="evidence" value="ECO:0007669"/>
    <property type="project" value="UniProtKB-KW"/>
</dbReference>
<evidence type="ECO:0000256" key="7">
    <source>
        <dbReference type="ARBA" id="ARBA00022840"/>
    </source>
</evidence>
<keyword evidence="14" id="KW-1185">Reference proteome</keyword>
<dbReference type="Gene3D" id="1.10.287.130">
    <property type="match status" value="1"/>
</dbReference>
<feature type="domain" description="PAS" evidence="11">
    <location>
        <begin position="290"/>
        <end position="362"/>
    </location>
</feature>
<feature type="domain" description="PAC" evidence="12">
    <location>
        <begin position="366"/>
        <end position="418"/>
    </location>
</feature>
<dbReference type="PROSITE" id="PS50109">
    <property type="entry name" value="HIS_KIN"/>
    <property type="match status" value="1"/>
</dbReference>
<sequence>MEKPGPITAPSAAWQLRLPYAALALFLLSLAALIWLTRVHDGETQYNTLISDVLWMEQNVQFHLDRNAAQLAELGPILQDGMSAQAEAKLRHLLRAESGLVRVIWLDRSGQPIAAMPPLTDDHLIGESRGAVPSRSTFRLALSVGRTVYAPAYEVAGTEHHFEAHVPIPSDTGAIAGMVGVYSLDNLIIRELPWWFSERYRVSVIDASGREIAAKSKVAPLSDALSYSIAFDPPGHGLVLRITAYKDEIRWIPALLIASILLLGGIIVWSIWQLRLQLGRRQAAEQALRGEILFRKAMEDSLMTGLRARDLDGRITYVNPAFCRITGFTADELIDRMPPMPYWDPEHIDRTVEVHDLILSGNPPAEGVELQLRRKDGQRLDAMIFEAPLIDAEGRHTGWMGSMMDVTEQRRARELARQQDERLQATSRLITMGEMASTLAHELNQPLTAISSYSSGSLNRLEDGDIDKQELVEIHRKIARQAQRAGEIIRRVHDFVRRSEPKRAPLDLNAVILEALALLEPDVRKRGMRVVKELTSGLPTVCADPLMIEQVVVNLLRNAMDAMVDTPRAQRRVTLATAQENDVVTVRVADEGAGIPDETARKLFEPFFTTKPEGMGMGLNICRTIAELHHGRLSYERRPAGGTVFVLSLPV</sequence>
<name>A0A972J7E5_9RHOO</name>
<dbReference type="AlphaFoldDB" id="A0A972J7E5"/>
<keyword evidence="8" id="KW-0902">Two-component regulatory system</keyword>
<keyword evidence="9" id="KW-1133">Transmembrane helix</keyword>
<dbReference type="SMART" id="SM00388">
    <property type="entry name" value="HisKA"/>
    <property type="match status" value="1"/>
</dbReference>
<comment type="caution">
    <text evidence="13">The sequence shown here is derived from an EMBL/GenBank/DDBJ whole genome shotgun (WGS) entry which is preliminary data.</text>
</comment>
<dbReference type="InterPro" id="IPR004358">
    <property type="entry name" value="Sig_transdc_His_kin-like_C"/>
</dbReference>
<dbReference type="PROSITE" id="PS50112">
    <property type="entry name" value="PAS"/>
    <property type="match status" value="1"/>
</dbReference>
<reference evidence="13" key="1">
    <citation type="submission" date="2019-12" db="EMBL/GenBank/DDBJ databases">
        <title>Comparative genomics gives insights into the taxonomy of the Azoarcus-Aromatoleum group and reveals separate origins of nif in the plant-associated Azoarcus and non-plant-associated Aromatoleum sub-groups.</title>
        <authorList>
            <person name="Lafos M."/>
            <person name="Maluk M."/>
            <person name="Batista M."/>
            <person name="Junghare M."/>
            <person name="Carmona M."/>
            <person name="Faoro H."/>
            <person name="Cruz L.M."/>
            <person name="Battistoni F."/>
            <person name="De Souza E."/>
            <person name="Pedrosa F."/>
            <person name="Chen W.-M."/>
            <person name="Poole P.S."/>
            <person name="Dixon R.A."/>
            <person name="James E.K."/>
        </authorList>
    </citation>
    <scope>NUCLEOTIDE SEQUENCE</scope>
    <source>
        <strain evidence="13">NSC3</strain>
    </source>
</reference>
<dbReference type="Gene3D" id="3.30.450.20">
    <property type="entry name" value="PAS domain"/>
    <property type="match status" value="1"/>
</dbReference>
<gene>
    <name evidence="13" type="ORF">GPA21_01930</name>
</gene>
<feature type="transmembrane region" description="Helical" evidence="9">
    <location>
        <begin position="251"/>
        <end position="272"/>
    </location>
</feature>
<keyword evidence="3" id="KW-0597">Phosphoprotein</keyword>
<dbReference type="SMART" id="SM00091">
    <property type="entry name" value="PAS"/>
    <property type="match status" value="1"/>
</dbReference>
<dbReference type="CDD" id="cd00130">
    <property type="entry name" value="PAS"/>
    <property type="match status" value="1"/>
</dbReference>
<dbReference type="Pfam" id="PF00512">
    <property type="entry name" value="HisKA"/>
    <property type="match status" value="1"/>
</dbReference>
<dbReference type="InterPro" id="IPR013767">
    <property type="entry name" value="PAS_fold"/>
</dbReference>
<protein>
    <recommendedName>
        <fullName evidence="2">histidine kinase</fullName>
        <ecNumber evidence="2">2.7.13.3</ecNumber>
    </recommendedName>
</protein>
<dbReference type="SUPFAM" id="SSF47384">
    <property type="entry name" value="Homodimeric domain of signal transducing histidine kinase"/>
    <property type="match status" value="1"/>
</dbReference>
<dbReference type="InterPro" id="IPR000700">
    <property type="entry name" value="PAS-assoc_C"/>
</dbReference>
<dbReference type="Gene3D" id="3.30.565.10">
    <property type="entry name" value="Histidine kinase-like ATPase, C-terminal domain"/>
    <property type="match status" value="1"/>
</dbReference>
<evidence type="ECO:0000256" key="4">
    <source>
        <dbReference type="ARBA" id="ARBA00022679"/>
    </source>
</evidence>
<evidence type="ECO:0000256" key="1">
    <source>
        <dbReference type="ARBA" id="ARBA00000085"/>
    </source>
</evidence>
<evidence type="ECO:0000256" key="9">
    <source>
        <dbReference type="SAM" id="Phobius"/>
    </source>
</evidence>
<dbReference type="PANTHER" id="PTHR43065">
    <property type="entry name" value="SENSOR HISTIDINE KINASE"/>
    <property type="match status" value="1"/>
</dbReference>
<dbReference type="Pfam" id="PF02518">
    <property type="entry name" value="HATPase_c"/>
    <property type="match status" value="1"/>
</dbReference>
<dbReference type="GO" id="GO:0006355">
    <property type="term" value="P:regulation of DNA-templated transcription"/>
    <property type="evidence" value="ECO:0007669"/>
    <property type="project" value="InterPro"/>
</dbReference>
<keyword evidence="7" id="KW-0067">ATP-binding</keyword>
<keyword evidence="9" id="KW-0812">Transmembrane</keyword>
<dbReference type="PROSITE" id="PS50113">
    <property type="entry name" value="PAC"/>
    <property type="match status" value="1"/>
</dbReference>
<dbReference type="InterPro" id="IPR000014">
    <property type="entry name" value="PAS"/>
</dbReference>
<keyword evidence="5" id="KW-0547">Nucleotide-binding</keyword>
<evidence type="ECO:0000259" key="12">
    <source>
        <dbReference type="PROSITE" id="PS50113"/>
    </source>
</evidence>
<feature type="domain" description="Histidine kinase" evidence="10">
    <location>
        <begin position="438"/>
        <end position="651"/>
    </location>
</feature>
<dbReference type="SUPFAM" id="SSF55785">
    <property type="entry name" value="PYP-like sensor domain (PAS domain)"/>
    <property type="match status" value="1"/>
</dbReference>
<dbReference type="Proteomes" id="UP000599523">
    <property type="component" value="Unassembled WGS sequence"/>
</dbReference>
<dbReference type="EC" id="2.7.13.3" evidence="2"/>
<dbReference type="EMBL" id="WTVM01000006">
    <property type="protein sequence ID" value="NMG01734.1"/>
    <property type="molecule type" value="Genomic_DNA"/>
</dbReference>
<keyword evidence="9" id="KW-0472">Membrane</keyword>
<evidence type="ECO:0000313" key="14">
    <source>
        <dbReference type="Proteomes" id="UP000599523"/>
    </source>
</evidence>
<feature type="transmembrane region" description="Helical" evidence="9">
    <location>
        <begin position="20"/>
        <end position="37"/>
    </location>
</feature>